<reference evidence="9 12" key="1">
    <citation type="submission" date="2018-03" db="EMBL/GenBank/DDBJ databases">
        <title>Draft Genome Sequences of six Lactobacillus pentosus Strains Isolated from Brines of Traditionally Fermented Spanish-Style Green Table Olives.</title>
        <authorList>
            <person name="Calero-Delgado B."/>
            <person name="Martin-Platero A.M."/>
            <person name="Perez-Pulido A.J."/>
            <person name="Benitez-Cabello A."/>
            <person name="Casimiro-Soriguer C.S."/>
            <person name="Martinez-Bueno M."/>
            <person name="Arroyo-Lopez F.N."/>
            <person name="Rodriguez-Gomez F."/>
            <person name="Bautista-Gallego J."/>
            <person name="Garrido-Fernandez A."/>
            <person name="Jimenez-Diaz R."/>
        </authorList>
    </citation>
    <scope>NUCLEOTIDE SEQUENCE [LARGE SCALE GENOMIC DNA]</scope>
    <source>
        <strain evidence="9 12">IG2</strain>
    </source>
</reference>
<dbReference type="GO" id="GO:0000156">
    <property type="term" value="F:phosphorelay response regulator activity"/>
    <property type="evidence" value="ECO:0007669"/>
    <property type="project" value="InterPro"/>
</dbReference>
<comment type="caution">
    <text evidence="8">The sequence shown here is derived from an EMBL/GenBank/DDBJ whole genome shotgun (WGS) entry which is preliminary data.</text>
</comment>
<evidence type="ECO:0000256" key="1">
    <source>
        <dbReference type="ARBA" id="ARBA00022490"/>
    </source>
</evidence>
<dbReference type="Gene3D" id="3.40.50.2300">
    <property type="match status" value="1"/>
</dbReference>
<sequence length="247" mass="28244">MMIDVYICEDDVKQLEQIQTIVRRYLMIEKLDMRIAMATADPQAILAEADNQHQRLYLLDIELGTPMNGIELAQKLRQVDVNCKIVFITTHAEMLTLTFKYQLEVLDFIIKDEPEALQARLIQILNLAQTRLTSSQHHQAAYVQFKVGEQVRSVRADEVLFIESAQVPHKLIVHMANAQFEYYGTIKQAATLNKNFYRCHKSIVVNQTCITVINKRLHQLTVSNGETIDCSVAASRALAKLVRVSKM</sequence>
<dbReference type="Proteomes" id="UP001151834">
    <property type="component" value="Unassembled WGS sequence"/>
</dbReference>
<keyword evidence="2" id="KW-0902">Two-component regulatory system</keyword>
<evidence type="ECO:0000256" key="3">
    <source>
        <dbReference type="ARBA" id="ARBA00023159"/>
    </source>
</evidence>
<evidence type="ECO:0000259" key="7">
    <source>
        <dbReference type="PROSITE" id="PS50930"/>
    </source>
</evidence>
<comment type="function">
    <text evidence="4">Required for high-level post-exponential phase expression of a series of secreted proteins.</text>
</comment>
<dbReference type="InterPro" id="IPR001789">
    <property type="entry name" value="Sig_transdc_resp-reg_receiver"/>
</dbReference>
<dbReference type="OrthoDB" id="9809318at2"/>
<dbReference type="GO" id="GO:0003677">
    <property type="term" value="F:DNA binding"/>
    <property type="evidence" value="ECO:0007669"/>
    <property type="project" value="UniProtKB-KW"/>
</dbReference>
<dbReference type="PROSITE" id="PS50110">
    <property type="entry name" value="RESPONSE_REGULATORY"/>
    <property type="match status" value="1"/>
</dbReference>
<gene>
    <name evidence="9" type="ORF">C6Y08_15695</name>
    <name evidence="11" type="ORF">D6U17_09220</name>
    <name evidence="10" type="ORF">D6U18_07250</name>
    <name evidence="8" type="ORF">OOJ94_05225</name>
</gene>
<keyword evidence="3" id="KW-0010">Activator</keyword>
<dbReference type="SMART" id="SM00448">
    <property type="entry name" value="REC"/>
    <property type="match status" value="1"/>
</dbReference>
<keyword evidence="5" id="KW-0597">Phosphoprotein</keyword>
<dbReference type="EMBL" id="JAPEQV010000004">
    <property type="protein sequence ID" value="MDF2312212.1"/>
    <property type="molecule type" value="Genomic_DNA"/>
</dbReference>
<dbReference type="SUPFAM" id="SSF52172">
    <property type="entry name" value="CheY-like"/>
    <property type="match status" value="1"/>
</dbReference>
<dbReference type="InterPro" id="IPR011006">
    <property type="entry name" value="CheY-like_superfamily"/>
</dbReference>
<dbReference type="Proteomes" id="UP000281061">
    <property type="component" value="Unassembled WGS sequence"/>
</dbReference>
<protein>
    <submittedName>
        <fullName evidence="9">DNA-binding response regulator</fullName>
    </submittedName>
    <submittedName>
        <fullName evidence="8">Response regulator transcription factor</fullName>
    </submittedName>
</protein>
<dbReference type="Gene3D" id="2.40.50.1020">
    <property type="entry name" value="LytTr DNA-binding domain"/>
    <property type="match status" value="1"/>
</dbReference>
<evidence type="ECO:0000313" key="9">
    <source>
        <dbReference type="EMBL" id="PRO91546.1"/>
    </source>
</evidence>
<accession>A0A2I0Z225</accession>
<dbReference type="PANTHER" id="PTHR37299:SF3">
    <property type="entry name" value="STAGE 0 SPORULATION PROTEIN A HOMOLOG"/>
    <property type="match status" value="1"/>
</dbReference>
<dbReference type="AlphaFoldDB" id="A0A2I0Z225"/>
<dbReference type="PANTHER" id="PTHR37299">
    <property type="entry name" value="TRANSCRIPTIONAL REGULATOR-RELATED"/>
    <property type="match status" value="1"/>
</dbReference>
<dbReference type="EMBL" id="PVOB01000278">
    <property type="protein sequence ID" value="PRO91546.1"/>
    <property type="molecule type" value="Genomic_DNA"/>
</dbReference>
<feature type="domain" description="HTH LytTR-type" evidence="7">
    <location>
        <begin position="143"/>
        <end position="244"/>
    </location>
</feature>
<dbReference type="InterPro" id="IPR046947">
    <property type="entry name" value="LytR-like"/>
</dbReference>
<evidence type="ECO:0000256" key="4">
    <source>
        <dbReference type="ARBA" id="ARBA00037164"/>
    </source>
</evidence>
<dbReference type="Pfam" id="PF04397">
    <property type="entry name" value="LytTR"/>
    <property type="match status" value="1"/>
</dbReference>
<evidence type="ECO:0000313" key="14">
    <source>
        <dbReference type="Proteomes" id="UP000281061"/>
    </source>
</evidence>
<dbReference type="RefSeq" id="WP_082230328.1">
    <property type="nucleotide sequence ID" value="NZ_CP032757.1"/>
</dbReference>
<evidence type="ECO:0000313" key="15">
    <source>
        <dbReference type="Proteomes" id="UP001151834"/>
    </source>
</evidence>
<dbReference type="Proteomes" id="UP000238378">
    <property type="component" value="Unassembled WGS sequence"/>
</dbReference>
<keyword evidence="9" id="KW-0238">DNA-binding</keyword>
<dbReference type="EMBL" id="RDCL01000058">
    <property type="protein sequence ID" value="RMW54410.1"/>
    <property type="molecule type" value="Genomic_DNA"/>
</dbReference>
<evidence type="ECO:0000313" key="11">
    <source>
        <dbReference type="EMBL" id="RMW54410.1"/>
    </source>
</evidence>
<evidence type="ECO:0000259" key="6">
    <source>
        <dbReference type="PROSITE" id="PS50110"/>
    </source>
</evidence>
<name>A0A2I0Z225_LACPE</name>
<dbReference type="Proteomes" id="UP000276249">
    <property type="component" value="Unassembled WGS sequence"/>
</dbReference>
<evidence type="ECO:0000313" key="8">
    <source>
        <dbReference type="EMBL" id="MDF2312212.1"/>
    </source>
</evidence>
<dbReference type="SMART" id="SM00850">
    <property type="entry name" value="LytTR"/>
    <property type="match status" value="1"/>
</dbReference>
<dbReference type="GeneID" id="49393734"/>
<dbReference type="PROSITE" id="PS50930">
    <property type="entry name" value="HTH_LYTTR"/>
    <property type="match status" value="1"/>
</dbReference>
<evidence type="ECO:0000313" key="13">
    <source>
        <dbReference type="Proteomes" id="UP000276249"/>
    </source>
</evidence>
<dbReference type="Pfam" id="PF00072">
    <property type="entry name" value="Response_reg"/>
    <property type="match status" value="1"/>
</dbReference>
<organism evidence="8 15">
    <name type="scientific">Lactiplantibacillus pentosus</name>
    <name type="common">Lactobacillus pentosus</name>
    <dbReference type="NCBI Taxonomy" id="1589"/>
    <lineage>
        <taxon>Bacteria</taxon>
        <taxon>Bacillati</taxon>
        <taxon>Bacillota</taxon>
        <taxon>Bacilli</taxon>
        <taxon>Lactobacillales</taxon>
        <taxon>Lactobacillaceae</taxon>
        <taxon>Lactiplantibacillus</taxon>
    </lineage>
</organism>
<evidence type="ECO:0000313" key="12">
    <source>
        <dbReference type="Proteomes" id="UP000238378"/>
    </source>
</evidence>
<feature type="modified residue" description="4-aspartylphosphate" evidence="5">
    <location>
        <position position="60"/>
    </location>
</feature>
<keyword evidence="12" id="KW-1185">Reference proteome</keyword>
<proteinExistence type="predicted"/>
<evidence type="ECO:0000256" key="5">
    <source>
        <dbReference type="PROSITE-ProRule" id="PRU00169"/>
    </source>
</evidence>
<feature type="domain" description="Response regulatory" evidence="6">
    <location>
        <begin position="4"/>
        <end position="126"/>
    </location>
</feature>
<reference evidence="8" key="3">
    <citation type="submission" date="2022-11" db="EMBL/GenBank/DDBJ databases">
        <authorList>
            <person name="Wang Z."/>
        </authorList>
    </citation>
    <scope>NUCLEOTIDE SEQUENCE</scope>
    <source>
        <strain evidence="8">P2000</strain>
    </source>
</reference>
<keyword evidence="1" id="KW-0963">Cytoplasm</keyword>
<reference evidence="13 14" key="2">
    <citation type="submission" date="2018-10" db="EMBL/GenBank/DDBJ databases">
        <title>Genome sequences of five Lactobacillus pentosus strains isolated from brines of traditionally fermented spanish-style green table olives and differences between them.</title>
        <authorList>
            <person name="Jimenez Diaz R."/>
        </authorList>
    </citation>
    <scope>NUCLEOTIDE SEQUENCE [LARGE SCALE GENOMIC DNA]</scope>
    <source>
        <strain evidence="10 13">IG10</strain>
        <strain evidence="11 14">IG8</strain>
    </source>
</reference>
<dbReference type="InterPro" id="IPR007492">
    <property type="entry name" value="LytTR_DNA-bd_dom"/>
</dbReference>
<dbReference type="EMBL" id="RDCJ01000071">
    <property type="protein sequence ID" value="RMW48857.1"/>
    <property type="molecule type" value="Genomic_DNA"/>
</dbReference>
<evidence type="ECO:0000256" key="2">
    <source>
        <dbReference type="ARBA" id="ARBA00023012"/>
    </source>
</evidence>
<evidence type="ECO:0000313" key="10">
    <source>
        <dbReference type="EMBL" id="RMW48857.1"/>
    </source>
</evidence>
<reference evidence="8" key="4">
    <citation type="journal article" date="2023" name="Front Nutr">
        <title>Lactiplantibacillus pentosus P2020 protects the hyperuricemia and renal inflammation in mice.</title>
        <authorList>
            <person name="Wang Z."/>
            <person name="Song L."/>
            <person name="Li X."/>
            <person name="Xiao Y."/>
            <person name="Huang Y."/>
            <person name="Zhang Y."/>
            <person name="Li J."/>
            <person name="Li M."/>
            <person name="Ren Z."/>
        </authorList>
    </citation>
    <scope>NUCLEOTIDE SEQUENCE</scope>
    <source>
        <strain evidence="8">P2000</strain>
    </source>
</reference>